<reference evidence="2" key="1">
    <citation type="submission" date="2022-11" db="EMBL/GenBank/DDBJ databases">
        <title>Robbsia betulipollinis sp. nov., isolated from pollen of birch (Betula pendula).</title>
        <authorList>
            <person name="Shi H."/>
            <person name="Ambika Manirajan B."/>
            <person name="Ratering S."/>
            <person name="Geissler-Plaum R."/>
            <person name="Schnell S."/>
        </authorList>
    </citation>
    <scope>NUCLEOTIDE SEQUENCE</scope>
    <source>
        <strain evidence="2">Bb-Pol-6</strain>
    </source>
</reference>
<dbReference type="Proteomes" id="UP001082899">
    <property type="component" value="Unassembled WGS sequence"/>
</dbReference>
<evidence type="ECO:0000256" key="1">
    <source>
        <dbReference type="SAM" id="MobiDB-lite"/>
    </source>
</evidence>
<evidence type="ECO:0008006" key="4">
    <source>
        <dbReference type="Google" id="ProtNLM"/>
    </source>
</evidence>
<comment type="caution">
    <text evidence="2">The sequence shown here is derived from an EMBL/GenBank/DDBJ whole genome shotgun (WGS) entry which is preliminary data.</text>
</comment>
<accession>A0ABT3ZVR9</accession>
<name>A0ABT3ZVR9_9BURK</name>
<organism evidence="2 3">
    <name type="scientific">Robbsia betulipollinis</name>
    <dbReference type="NCBI Taxonomy" id="2981849"/>
    <lineage>
        <taxon>Bacteria</taxon>
        <taxon>Pseudomonadati</taxon>
        <taxon>Pseudomonadota</taxon>
        <taxon>Betaproteobacteria</taxon>
        <taxon>Burkholderiales</taxon>
        <taxon>Burkholderiaceae</taxon>
        <taxon>Robbsia</taxon>
    </lineage>
</organism>
<evidence type="ECO:0000313" key="2">
    <source>
        <dbReference type="EMBL" id="MCY0389943.1"/>
    </source>
</evidence>
<proteinExistence type="predicted"/>
<dbReference type="EMBL" id="JAPMXC010000017">
    <property type="protein sequence ID" value="MCY0389943.1"/>
    <property type="molecule type" value="Genomic_DNA"/>
</dbReference>
<protein>
    <recommendedName>
        <fullName evidence="4">Replication protein O</fullName>
    </recommendedName>
</protein>
<keyword evidence="3" id="KW-1185">Reference proteome</keyword>
<dbReference type="RefSeq" id="WP_267849908.1">
    <property type="nucleotide sequence ID" value="NZ_JAPMXC010000017.1"/>
</dbReference>
<sequence>MSIAQQHVASEGEIRPAVTNFTALSDEPRSPEYATDATNLKWLTLRAEHRAYHLSGISNRARAVLAALARTVDNLRPNDKIFASRAILQDRAMTSERTFFRALADLAQAGLIVRYEQWEVAGRAGFNRAYLALSERAIALLGLNEKTTPRYARSSSSSAANDDQSQNLAEGTDSMADPIKRDLYPASQQRQPGQLPSDLQRLLDLGFHEFLVFKLMRDAKRQGKFLSDVVAASWQHLKAAAKPICYLQALLRSATDFTALSRYQKCAKAEVETRHSEMLQLGRDIENLAGHVFYDTAGTRRIAISSDGLTAVLDHAHDRVPRVAAGAWQKDFIRALASGQWTEATVDLDAAFSAPQARTRVQSATGEEQRAHPREALSALRAMIRGPRINAPEQPAA</sequence>
<evidence type="ECO:0000313" key="3">
    <source>
        <dbReference type="Proteomes" id="UP001082899"/>
    </source>
</evidence>
<feature type="region of interest" description="Disordered" evidence="1">
    <location>
        <begin position="151"/>
        <end position="172"/>
    </location>
</feature>
<feature type="compositionally biased region" description="Low complexity" evidence="1">
    <location>
        <begin position="154"/>
        <end position="167"/>
    </location>
</feature>
<gene>
    <name evidence="2" type="ORF">OVY01_22650</name>
</gene>